<dbReference type="InterPro" id="IPR045214">
    <property type="entry name" value="Surf1/Surf4"/>
</dbReference>
<keyword evidence="5" id="KW-0999">Mitochondrion inner membrane</keyword>
<dbReference type="PANTHER" id="PTHR23427">
    <property type="entry name" value="SURFEIT LOCUS PROTEIN"/>
    <property type="match status" value="1"/>
</dbReference>
<evidence type="ECO:0000313" key="7">
    <source>
        <dbReference type="Proteomes" id="UP001375240"/>
    </source>
</evidence>
<proteinExistence type="inferred from homology"/>
<dbReference type="Proteomes" id="UP001375240">
    <property type="component" value="Unassembled WGS sequence"/>
</dbReference>
<sequence length="317" mass="36019">MALLLLLRRRAAICPSCSRRLLHPLRRLSSQPGDSPAFTSPLDLPPRLVRTNRRHRPLGLFILALIPLTAFALGTWQIQRLNWKTALLARCEDNLSRPPLPLPPALDISQLPAFDYRRVVTRGVFQHDREILLGPRLHDGVNGYIVITPLDRSLDGGSTILVNRGWISKELADRRKRLRVGGEAALPSGEVLVEGLLREQGKRNMFTPENKPEKGEWYFPDIHEMATWVAGCGDGNSRVQDVLIEETSENTILGMMGREARGIPIGREAAVNIRNNHFQYIVTWYSLGLATSFMFYMLVRRPPREITRKVRLQKDWA</sequence>
<dbReference type="EMBL" id="JAVHNQ010000003">
    <property type="protein sequence ID" value="KAK6353410.1"/>
    <property type="molecule type" value="Genomic_DNA"/>
</dbReference>
<dbReference type="GO" id="GO:0005743">
    <property type="term" value="C:mitochondrial inner membrane"/>
    <property type="evidence" value="ECO:0007669"/>
    <property type="project" value="UniProtKB-SubCell"/>
</dbReference>
<gene>
    <name evidence="6" type="primary">SHY1</name>
    <name evidence="6" type="ORF">TWF696_005376</name>
</gene>
<dbReference type="AlphaFoldDB" id="A0AAV9V2X9"/>
<keyword evidence="4 5" id="KW-0472">Membrane</keyword>
<comment type="subcellular location">
    <subcellularLocation>
        <location evidence="1">Membrane</location>
    </subcellularLocation>
    <subcellularLocation>
        <location evidence="5">Mitochondrion inner membrane</location>
        <topology evidence="5">Multi-pass membrane protein</topology>
    </subcellularLocation>
</comment>
<accession>A0AAV9V2X9</accession>
<evidence type="ECO:0000256" key="1">
    <source>
        <dbReference type="ARBA" id="ARBA00004370"/>
    </source>
</evidence>
<feature type="transmembrane region" description="Helical" evidence="5">
    <location>
        <begin position="278"/>
        <end position="299"/>
    </location>
</feature>
<evidence type="ECO:0000313" key="6">
    <source>
        <dbReference type="EMBL" id="KAK6353410.1"/>
    </source>
</evidence>
<dbReference type="CDD" id="cd06662">
    <property type="entry name" value="SURF1"/>
    <property type="match status" value="1"/>
</dbReference>
<keyword evidence="5" id="KW-0496">Mitochondrion</keyword>
<dbReference type="PROSITE" id="PS50895">
    <property type="entry name" value="SURF1"/>
    <property type="match status" value="1"/>
</dbReference>
<comment type="function">
    <text evidence="5">Probably involved in the biogenesis of the COX complex.</text>
</comment>
<reference evidence="6 7" key="1">
    <citation type="submission" date="2019-10" db="EMBL/GenBank/DDBJ databases">
        <authorList>
            <person name="Palmer J.M."/>
        </authorList>
    </citation>
    <scope>NUCLEOTIDE SEQUENCE [LARGE SCALE GENOMIC DNA]</scope>
    <source>
        <strain evidence="6 7">TWF696</strain>
    </source>
</reference>
<dbReference type="InterPro" id="IPR002994">
    <property type="entry name" value="Surf1/Shy1"/>
</dbReference>
<keyword evidence="2 5" id="KW-0812">Transmembrane</keyword>
<dbReference type="GO" id="GO:0033617">
    <property type="term" value="P:mitochondrial respiratory chain complex IV assembly"/>
    <property type="evidence" value="ECO:0007669"/>
    <property type="project" value="TreeGrafter"/>
</dbReference>
<protein>
    <recommendedName>
        <fullName evidence="5">SURF1-like protein</fullName>
    </recommendedName>
</protein>
<comment type="similarity">
    <text evidence="5">Belongs to the SURF1 family.</text>
</comment>
<keyword evidence="3 5" id="KW-1133">Transmembrane helix</keyword>
<evidence type="ECO:0000256" key="3">
    <source>
        <dbReference type="ARBA" id="ARBA00022989"/>
    </source>
</evidence>
<evidence type="ECO:0000256" key="4">
    <source>
        <dbReference type="ARBA" id="ARBA00023136"/>
    </source>
</evidence>
<evidence type="ECO:0000256" key="2">
    <source>
        <dbReference type="ARBA" id="ARBA00022692"/>
    </source>
</evidence>
<comment type="caution">
    <text evidence="6">The sequence shown here is derived from an EMBL/GenBank/DDBJ whole genome shotgun (WGS) entry which is preliminary data.</text>
</comment>
<feature type="transmembrane region" description="Helical" evidence="5">
    <location>
        <begin position="58"/>
        <end position="78"/>
    </location>
</feature>
<keyword evidence="7" id="KW-1185">Reference proteome</keyword>
<name>A0AAV9V2X9_9PEZI</name>
<dbReference type="Pfam" id="PF02104">
    <property type="entry name" value="SURF1"/>
    <property type="match status" value="1"/>
</dbReference>
<organism evidence="6 7">
    <name type="scientific">Orbilia brochopaga</name>
    <dbReference type="NCBI Taxonomy" id="3140254"/>
    <lineage>
        <taxon>Eukaryota</taxon>
        <taxon>Fungi</taxon>
        <taxon>Dikarya</taxon>
        <taxon>Ascomycota</taxon>
        <taxon>Pezizomycotina</taxon>
        <taxon>Orbiliomycetes</taxon>
        <taxon>Orbiliales</taxon>
        <taxon>Orbiliaceae</taxon>
        <taxon>Orbilia</taxon>
    </lineage>
</organism>
<evidence type="ECO:0000256" key="5">
    <source>
        <dbReference type="RuleBase" id="RU363076"/>
    </source>
</evidence>
<dbReference type="PANTHER" id="PTHR23427:SF2">
    <property type="entry name" value="SURFEIT LOCUS PROTEIN 1"/>
    <property type="match status" value="1"/>
</dbReference>